<evidence type="ECO:0000313" key="9">
    <source>
        <dbReference type="Proteomes" id="UP001596483"/>
    </source>
</evidence>
<dbReference type="InterPro" id="IPR013762">
    <property type="entry name" value="Integrase-like_cat_sf"/>
</dbReference>
<dbReference type="InterPro" id="IPR002104">
    <property type="entry name" value="Integrase_catalytic"/>
</dbReference>
<evidence type="ECO:0000256" key="5">
    <source>
        <dbReference type="PROSITE-ProRule" id="PRU01248"/>
    </source>
</evidence>
<dbReference type="InterPro" id="IPR010998">
    <property type="entry name" value="Integrase_recombinase_N"/>
</dbReference>
<name>A0ABW2NED0_9BACL</name>
<dbReference type="PANTHER" id="PTHR30629">
    <property type="entry name" value="PROPHAGE INTEGRASE"/>
    <property type="match status" value="1"/>
</dbReference>
<dbReference type="RefSeq" id="WP_198304135.1">
    <property type="nucleotide sequence ID" value="NZ_JBHTCT010000011.1"/>
</dbReference>
<dbReference type="InterPro" id="IPR004107">
    <property type="entry name" value="Integrase_SAM-like_N"/>
</dbReference>
<dbReference type="SUPFAM" id="SSF56349">
    <property type="entry name" value="DNA breaking-rejoining enzymes"/>
    <property type="match status" value="1"/>
</dbReference>
<dbReference type="PROSITE" id="PS51898">
    <property type="entry name" value="TYR_RECOMBINASE"/>
    <property type="match status" value="1"/>
</dbReference>
<gene>
    <name evidence="8" type="ORF">ACFQQH_05050</name>
</gene>
<dbReference type="Pfam" id="PF00589">
    <property type="entry name" value="Phage_integrase"/>
    <property type="match status" value="1"/>
</dbReference>
<evidence type="ECO:0000256" key="4">
    <source>
        <dbReference type="ARBA" id="ARBA00023172"/>
    </source>
</evidence>
<evidence type="ECO:0000256" key="1">
    <source>
        <dbReference type="ARBA" id="ARBA00008857"/>
    </source>
</evidence>
<dbReference type="Gene3D" id="1.10.443.10">
    <property type="entry name" value="Intergrase catalytic core"/>
    <property type="match status" value="1"/>
</dbReference>
<comment type="similarity">
    <text evidence="1">Belongs to the 'phage' integrase family.</text>
</comment>
<keyword evidence="4" id="KW-0233">DNA recombination</keyword>
<organism evidence="8 9">
    <name type="scientific">Bhargavaea changchunensis</name>
    <dbReference type="NCBI Taxonomy" id="2134037"/>
    <lineage>
        <taxon>Bacteria</taxon>
        <taxon>Bacillati</taxon>
        <taxon>Bacillota</taxon>
        <taxon>Bacilli</taxon>
        <taxon>Bacillales</taxon>
        <taxon>Caryophanaceae</taxon>
        <taxon>Bhargavaea</taxon>
    </lineage>
</organism>
<keyword evidence="9" id="KW-1185">Reference proteome</keyword>
<dbReference type="Gene3D" id="1.10.150.130">
    <property type="match status" value="1"/>
</dbReference>
<dbReference type="InterPro" id="IPR050808">
    <property type="entry name" value="Phage_Integrase"/>
</dbReference>
<comment type="caution">
    <text evidence="8">The sequence shown here is derived from an EMBL/GenBank/DDBJ whole genome shotgun (WGS) entry which is preliminary data.</text>
</comment>
<reference evidence="9" key="1">
    <citation type="journal article" date="2019" name="Int. J. Syst. Evol. Microbiol.">
        <title>The Global Catalogue of Microorganisms (GCM) 10K type strain sequencing project: providing services to taxonomists for standard genome sequencing and annotation.</title>
        <authorList>
            <consortium name="The Broad Institute Genomics Platform"/>
            <consortium name="The Broad Institute Genome Sequencing Center for Infectious Disease"/>
            <person name="Wu L."/>
            <person name="Ma J."/>
        </authorList>
    </citation>
    <scope>NUCLEOTIDE SEQUENCE [LARGE SCALE GENOMIC DNA]</scope>
    <source>
        <strain evidence="9">JCM 4738</strain>
    </source>
</reference>
<dbReference type="InterPro" id="IPR011010">
    <property type="entry name" value="DNA_brk_join_enz"/>
</dbReference>
<keyword evidence="2" id="KW-0229">DNA integration</keyword>
<feature type="domain" description="Core-binding (CB)" evidence="7">
    <location>
        <begin position="75"/>
        <end position="157"/>
    </location>
</feature>
<evidence type="ECO:0000259" key="7">
    <source>
        <dbReference type="PROSITE" id="PS51900"/>
    </source>
</evidence>
<proteinExistence type="inferred from homology"/>
<protein>
    <submittedName>
        <fullName evidence="8">Tyrosine-type recombinase/integrase</fullName>
    </submittedName>
</protein>
<dbReference type="InterPro" id="IPR044068">
    <property type="entry name" value="CB"/>
</dbReference>
<feature type="domain" description="Tyr recombinase" evidence="6">
    <location>
        <begin position="177"/>
        <end position="374"/>
    </location>
</feature>
<evidence type="ECO:0000313" key="8">
    <source>
        <dbReference type="EMBL" id="MFC7364493.1"/>
    </source>
</evidence>
<evidence type="ECO:0000256" key="2">
    <source>
        <dbReference type="ARBA" id="ARBA00022908"/>
    </source>
</evidence>
<dbReference type="PANTHER" id="PTHR30629:SF2">
    <property type="entry name" value="PROPHAGE INTEGRASE INTS-RELATED"/>
    <property type="match status" value="1"/>
</dbReference>
<accession>A0ABW2NED0</accession>
<dbReference type="Pfam" id="PF14659">
    <property type="entry name" value="Phage_int_SAM_3"/>
    <property type="match status" value="1"/>
</dbReference>
<evidence type="ECO:0000259" key="6">
    <source>
        <dbReference type="PROSITE" id="PS51898"/>
    </source>
</evidence>
<dbReference type="Proteomes" id="UP001596483">
    <property type="component" value="Unassembled WGS sequence"/>
</dbReference>
<evidence type="ECO:0000256" key="3">
    <source>
        <dbReference type="ARBA" id="ARBA00023125"/>
    </source>
</evidence>
<dbReference type="PROSITE" id="PS51900">
    <property type="entry name" value="CB"/>
    <property type="match status" value="1"/>
</dbReference>
<dbReference type="CDD" id="cd01189">
    <property type="entry name" value="INT_ICEBs1_C_like"/>
    <property type="match status" value="1"/>
</dbReference>
<dbReference type="EMBL" id="JBHTCT010000011">
    <property type="protein sequence ID" value="MFC7364493.1"/>
    <property type="molecule type" value="Genomic_DNA"/>
</dbReference>
<sequence>MERFPSKKEKEVFYYYTGKKEKKWGYRMRYYDALGKRREKSKQGLPSENAAIRALLEVKASIFNGETRQIEKSNMTVSEWVDIWFDTKQHKWKVSTRDHREGIINNYIKPLIGRYKLSSLDRTTYEREFLNVLHQKLAQRTVHLYHQTFMIVVNAAVDDEYLPRNRFSGMSVDETRKKTAFLDARQLNAFLKAVSDHALPTHSALFHLLAYSGLRLGEALGLTWEDIDAQKRTITVNRTRDTKGVRSPKTLNSQRTIMIDSQIIDMLVSYKLWTKALKLRHGKGHSESDFAFVSTQSVPISASACQRYLKDFLRRHDLGIPNITLHGLRHTHATLLLTQGLPVHDVAERLGNTAEMIMKIYGHAIDDLKEESVTLFANALNL</sequence>
<keyword evidence="3 5" id="KW-0238">DNA-binding</keyword>